<dbReference type="PANTHER" id="PTHR11566">
    <property type="entry name" value="DYNAMIN"/>
    <property type="match status" value="1"/>
</dbReference>
<dbReference type="Pfam" id="PF01031">
    <property type="entry name" value="Dynamin_M"/>
    <property type="match status" value="1"/>
</dbReference>
<dbReference type="InterPro" id="IPR022812">
    <property type="entry name" value="Dynamin"/>
</dbReference>
<dbReference type="GO" id="GO:0016559">
    <property type="term" value="P:peroxisome fission"/>
    <property type="evidence" value="ECO:0007669"/>
    <property type="project" value="TreeGrafter"/>
</dbReference>
<proteinExistence type="predicted"/>
<comment type="caution">
    <text evidence="4">The sequence shown here is derived from an EMBL/GenBank/DDBJ whole genome shotgun (WGS) entry which is preliminary data.</text>
</comment>
<feature type="coiled-coil region" evidence="1">
    <location>
        <begin position="486"/>
        <end position="513"/>
    </location>
</feature>
<dbReference type="InterPro" id="IPR000375">
    <property type="entry name" value="Dynamin_stalk"/>
</dbReference>
<gene>
    <name evidence="4" type="ORF">B0T18DRAFT_392225</name>
</gene>
<evidence type="ECO:0000256" key="1">
    <source>
        <dbReference type="SAM" id="Coils"/>
    </source>
</evidence>
<dbReference type="GO" id="GO:0008017">
    <property type="term" value="F:microtubule binding"/>
    <property type="evidence" value="ECO:0007669"/>
    <property type="project" value="TreeGrafter"/>
</dbReference>
<dbReference type="PANTHER" id="PTHR11566:SF149">
    <property type="entry name" value="GTPASE, PUTATIVE (AFU_ORTHOLOGUE AFUA_6G11890)-RELATED"/>
    <property type="match status" value="1"/>
</dbReference>
<protein>
    <recommendedName>
        <fullName evidence="3">GED domain-containing protein</fullName>
    </recommendedName>
</protein>
<keyword evidence="1" id="KW-0175">Coiled coil</keyword>
<evidence type="ECO:0000313" key="4">
    <source>
        <dbReference type="EMBL" id="KAK0743447.1"/>
    </source>
</evidence>
<accession>A0AA40K2N9</accession>
<reference evidence="4" key="1">
    <citation type="submission" date="2023-06" db="EMBL/GenBank/DDBJ databases">
        <title>Genome-scale phylogeny and comparative genomics of the fungal order Sordariales.</title>
        <authorList>
            <consortium name="Lawrence Berkeley National Laboratory"/>
            <person name="Hensen N."/>
            <person name="Bonometti L."/>
            <person name="Westerberg I."/>
            <person name="Brannstrom I.O."/>
            <person name="Guillou S."/>
            <person name="Cros-Aarteil S."/>
            <person name="Calhoun S."/>
            <person name="Haridas S."/>
            <person name="Kuo A."/>
            <person name="Mondo S."/>
            <person name="Pangilinan J."/>
            <person name="Riley R."/>
            <person name="LaButti K."/>
            <person name="Andreopoulos B."/>
            <person name="Lipzen A."/>
            <person name="Chen C."/>
            <person name="Yanf M."/>
            <person name="Daum C."/>
            <person name="Ng V."/>
            <person name="Clum A."/>
            <person name="Steindorff A."/>
            <person name="Ohm R."/>
            <person name="Martin F."/>
            <person name="Silar P."/>
            <person name="Natvig D."/>
            <person name="Lalanne C."/>
            <person name="Gautier V."/>
            <person name="Ament-velasquez S.L."/>
            <person name="Kruys A."/>
            <person name="Hutchinson M.I."/>
            <person name="Powell A.J."/>
            <person name="Barry K."/>
            <person name="Miller A.N."/>
            <person name="Grigoriev I.V."/>
            <person name="Debuchy R."/>
            <person name="Gladieux P."/>
            <person name="Thoren M.H."/>
            <person name="Johannesson H."/>
        </authorList>
    </citation>
    <scope>NUCLEOTIDE SEQUENCE</scope>
    <source>
        <strain evidence="4">SMH3187-1</strain>
    </source>
</reference>
<dbReference type="AlphaFoldDB" id="A0AA40K2N9"/>
<dbReference type="GO" id="GO:0005874">
    <property type="term" value="C:microtubule"/>
    <property type="evidence" value="ECO:0007669"/>
    <property type="project" value="TreeGrafter"/>
</dbReference>
<organism evidence="4 5">
    <name type="scientific">Schizothecium vesticola</name>
    <dbReference type="NCBI Taxonomy" id="314040"/>
    <lineage>
        <taxon>Eukaryota</taxon>
        <taxon>Fungi</taxon>
        <taxon>Dikarya</taxon>
        <taxon>Ascomycota</taxon>
        <taxon>Pezizomycotina</taxon>
        <taxon>Sordariomycetes</taxon>
        <taxon>Sordariomycetidae</taxon>
        <taxon>Sordariales</taxon>
        <taxon>Schizotheciaceae</taxon>
        <taxon>Schizothecium</taxon>
    </lineage>
</organism>
<dbReference type="SUPFAM" id="SSF52540">
    <property type="entry name" value="P-loop containing nucleoside triphosphate hydrolases"/>
    <property type="match status" value="1"/>
</dbReference>
<evidence type="ECO:0000256" key="2">
    <source>
        <dbReference type="SAM" id="MobiDB-lite"/>
    </source>
</evidence>
<feature type="domain" description="GED" evidence="3">
    <location>
        <begin position="434"/>
        <end position="525"/>
    </location>
</feature>
<dbReference type="GO" id="GO:0005739">
    <property type="term" value="C:mitochondrion"/>
    <property type="evidence" value="ECO:0007669"/>
    <property type="project" value="TreeGrafter"/>
</dbReference>
<dbReference type="InterPro" id="IPR020850">
    <property type="entry name" value="GED_dom"/>
</dbReference>
<dbReference type="EMBL" id="JAUKUD010000005">
    <property type="protein sequence ID" value="KAK0743447.1"/>
    <property type="molecule type" value="Genomic_DNA"/>
</dbReference>
<dbReference type="GO" id="GO:0000266">
    <property type="term" value="P:mitochondrial fission"/>
    <property type="evidence" value="ECO:0007669"/>
    <property type="project" value="TreeGrafter"/>
</dbReference>
<dbReference type="GO" id="GO:0048312">
    <property type="term" value="P:intracellular distribution of mitochondria"/>
    <property type="evidence" value="ECO:0007669"/>
    <property type="project" value="TreeGrafter"/>
</dbReference>
<name>A0AA40K2N9_9PEZI</name>
<keyword evidence="5" id="KW-1185">Reference proteome</keyword>
<dbReference type="PROSITE" id="PS51388">
    <property type="entry name" value="GED"/>
    <property type="match status" value="1"/>
</dbReference>
<sequence>MVQRKVLREAKKHDPKRERTLGIITKPDKLDEDSPTEQLYLRLAQNDEASHKLALGWHVLRNRAPREITCTDEERDEEEKRFFDSGVWSAISSHDRGVDTLREKLSHVLLGHIQRKLPGLVTKIEDHINNRQTRLKKLGDQRSSTEDVKKYLINISSRYQRVAREAVQGRYGDEFFGGLYPGPESSYEDRRVRKLRALIRDLNRAFYFVLKTRGARRHILWVGDEDTTAGADDDRASKNDANPPETSPPKYLEPLVGLYKVGERIEISIEDLTDELDRMASENQGVEFPSSSNDKIALNLFRDQSQSWEPLANQHVDLVTHFARGFAEKIVSHVVGPDSKTSEAVVKNLVTPYFDEKHAVLRAKVVELLQHYKQGYDPQPTMYDDFVDRVTERRDKRLIEHMIPRIEDANPGGERSREALLDVLKTSKISEFNAEHTIDNAITYYEMSLRVFTDNIMILALENCLISDIPNILSPDKVYGMSDETVEALAAESKQIQRERDELQSQLEKLRKGLAACRGYGPNQPSAHVNRSRLGPRATGIFTPGQCDSPSDTFHEIHRQPSDGTSPYNRRTIWFSKTRGPPRFGSFGQPNSRVLEFCSLKGTPTFTLQPPGTVRTAWLYDIVTPQTQWATLQPSEKKSSKVEAFKTIVSADVLKPWSEEELRVADYQDELVPRQYVPSWLIRERENKGENERVSGAKE</sequence>
<dbReference type="InterPro" id="IPR027417">
    <property type="entry name" value="P-loop_NTPase"/>
</dbReference>
<evidence type="ECO:0000259" key="3">
    <source>
        <dbReference type="PROSITE" id="PS51388"/>
    </source>
</evidence>
<dbReference type="Gene3D" id="3.40.50.300">
    <property type="entry name" value="P-loop containing nucleotide triphosphate hydrolases"/>
    <property type="match status" value="1"/>
</dbReference>
<evidence type="ECO:0000313" key="5">
    <source>
        <dbReference type="Proteomes" id="UP001172155"/>
    </source>
</evidence>
<dbReference type="GO" id="GO:0003924">
    <property type="term" value="F:GTPase activity"/>
    <property type="evidence" value="ECO:0007669"/>
    <property type="project" value="TreeGrafter"/>
</dbReference>
<dbReference type="GO" id="GO:0006897">
    <property type="term" value="P:endocytosis"/>
    <property type="evidence" value="ECO:0007669"/>
    <property type="project" value="TreeGrafter"/>
</dbReference>
<dbReference type="GO" id="GO:0016020">
    <property type="term" value="C:membrane"/>
    <property type="evidence" value="ECO:0007669"/>
    <property type="project" value="TreeGrafter"/>
</dbReference>
<dbReference type="Proteomes" id="UP001172155">
    <property type="component" value="Unassembled WGS sequence"/>
</dbReference>
<feature type="region of interest" description="Disordered" evidence="2">
    <location>
        <begin position="228"/>
        <end position="249"/>
    </location>
</feature>